<evidence type="ECO:0000313" key="3">
    <source>
        <dbReference type="Proteomes" id="UP000008021"/>
    </source>
</evidence>
<evidence type="ECO:0000313" key="2">
    <source>
        <dbReference type="EnsemblPlants" id="OMERI09G02790.1"/>
    </source>
</evidence>
<name>A0A0E0EQ76_9ORYZ</name>
<protein>
    <submittedName>
        <fullName evidence="2">Uncharacterized protein</fullName>
    </submittedName>
</protein>
<proteinExistence type="predicted"/>
<reference evidence="2" key="1">
    <citation type="submission" date="2015-04" db="UniProtKB">
        <authorList>
            <consortium name="EnsemblPlants"/>
        </authorList>
    </citation>
    <scope>IDENTIFICATION</scope>
</reference>
<dbReference type="EnsemblPlants" id="OMERI09G02790.1">
    <property type="protein sequence ID" value="OMERI09G02790.1"/>
    <property type="gene ID" value="OMERI09G02790"/>
</dbReference>
<feature type="region of interest" description="Disordered" evidence="1">
    <location>
        <begin position="1"/>
        <end position="120"/>
    </location>
</feature>
<dbReference type="HOGENOM" id="CLU_2055738_0_0_1"/>
<reference evidence="2" key="2">
    <citation type="submission" date="2018-05" db="EMBL/GenBank/DDBJ databases">
        <title>OmerRS3 (Oryza meridionalis Reference Sequence Version 3).</title>
        <authorList>
            <person name="Zhang J."/>
            <person name="Kudrna D."/>
            <person name="Lee S."/>
            <person name="Talag J."/>
            <person name="Welchert J."/>
            <person name="Wing R.A."/>
        </authorList>
    </citation>
    <scope>NUCLEOTIDE SEQUENCE [LARGE SCALE GENOMIC DNA]</scope>
    <source>
        <strain evidence="2">cv. OR44</strain>
    </source>
</reference>
<feature type="compositionally biased region" description="Basic residues" evidence="1">
    <location>
        <begin position="7"/>
        <end position="25"/>
    </location>
</feature>
<dbReference type="Gramene" id="OMERI09G02790.1">
    <property type="protein sequence ID" value="OMERI09G02790.1"/>
    <property type="gene ID" value="OMERI09G02790"/>
</dbReference>
<keyword evidence="3" id="KW-1185">Reference proteome</keyword>
<sequence length="120" mass="13875">SSTLCQARRRSRCPERRRRPLRRSRRLEPPLTEPSRHERRQGYPPRKSSWGAPNREIEPFFLKSGRRLSASVHRSRPEDRRKPTPSPCCFPPLPERSSVRHRCPSFAGAHTTSSESPGVP</sequence>
<dbReference type="AlphaFoldDB" id="A0A0E0EQ76"/>
<feature type="compositionally biased region" description="Pro residues" evidence="1">
    <location>
        <begin position="84"/>
        <end position="94"/>
    </location>
</feature>
<dbReference type="Proteomes" id="UP000008021">
    <property type="component" value="Chromosome 9"/>
</dbReference>
<accession>A0A0E0EQ76</accession>
<evidence type="ECO:0000256" key="1">
    <source>
        <dbReference type="SAM" id="MobiDB-lite"/>
    </source>
</evidence>
<feature type="compositionally biased region" description="Polar residues" evidence="1">
    <location>
        <begin position="110"/>
        <end position="120"/>
    </location>
</feature>
<organism evidence="2">
    <name type="scientific">Oryza meridionalis</name>
    <dbReference type="NCBI Taxonomy" id="40149"/>
    <lineage>
        <taxon>Eukaryota</taxon>
        <taxon>Viridiplantae</taxon>
        <taxon>Streptophyta</taxon>
        <taxon>Embryophyta</taxon>
        <taxon>Tracheophyta</taxon>
        <taxon>Spermatophyta</taxon>
        <taxon>Magnoliopsida</taxon>
        <taxon>Liliopsida</taxon>
        <taxon>Poales</taxon>
        <taxon>Poaceae</taxon>
        <taxon>BOP clade</taxon>
        <taxon>Oryzoideae</taxon>
        <taxon>Oryzeae</taxon>
        <taxon>Oryzinae</taxon>
        <taxon>Oryza</taxon>
    </lineage>
</organism>